<dbReference type="PATRIC" id="fig|1261658.3.peg.458"/>
<dbReference type="Pfam" id="PF15575">
    <property type="entry name" value="Imm49"/>
    <property type="match status" value="1"/>
</dbReference>
<evidence type="ECO:0000313" key="2">
    <source>
        <dbReference type="Proteomes" id="UP000078358"/>
    </source>
</evidence>
<dbReference type="AlphaFoldDB" id="A0A179CZP4"/>
<evidence type="ECO:0000313" key="1">
    <source>
        <dbReference type="EMBL" id="OAQ15385.1"/>
    </source>
</evidence>
<gene>
    <name evidence="1" type="ORF">F480_02270</name>
</gene>
<dbReference type="InterPro" id="IPR029074">
    <property type="entry name" value="Imm49"/>
</dbReference>
<dbReference type="EMBL" id="JACI01000001">
    <property type="protein sequence ID" value="OAQ15385.1"/>
    <property type="molecule type" value="Genomic_DNA"/>
</dbReference>
<dbReference type="RefSeq" id="WP_064318080.1">
    <property type="nucleotide sequence ID" value="NZ_JACI01000001.1"/>
</dbReference>
<sequence>MFNYVYLGSSSNRNMEDSIQHVKDNAEYLLGKGFYEEDIGIKKTLDVISSANGNVLYRMDILGGFYIAQSSLDLLLNNNTMEFKKNSYIGGKLELLGKYELPWAYTGINVNHFFSMIMSDSPDLINYLITHRAEICDIDRPYNRKDPRFFFNANTLLALAGDWDKLKPRALEFLDDPKKEKYSAKRYLYDQEFYVALCEKDTIGMETALKKLLEPKQAKRSAYDSNLWFDFYLQPQVLLYGKIAAIHGFDLDIDSPIAPKELIEYKPLEKYEDPYDFMKEFDYNQPQQVWIEMWEKRMKEAEEREAKKKKWWLPWFLK</sequence>
<name>A0A179CZP4_BIBTR</name>
<organism evidence="1 2">
    <name type="scientific">Bibersteinia trehalosi Y31</name>
    <dbReference type="NCBI Taxonomy" id="1261658"/>
    <lineage>
        <taxon>Bacteria</taxon>
        <taxon>Pseudomonadati</taxon>
        <taxon>Pseudomonadota</taxon>
        <taxon>Gammaproteobacteria</taxon>
        <taxon>Pasteurellales</taxon>
        <taxon>Pasteurellaceae</taxon>
        <taxon>Bibersteinia</taxon>
    </lineage>
</organism>
<accession>A0A179CZP4</accession>
<dbReference type="Proteomes" id="UP000078358">
    <property type="component" value="Unassembled WGS sequence"/>
</dbReference>
<reference evidence="1 2" key="1">
    <citation type="submission" date="2014-01" db="EMBL/GenBank/DDBJ databases">
        <authorList>
            <person name="Zuccon D."/>
        </authorList>
    </citation>
    <scope>NUCLEOTIDE SEQUENCE [LARGE SCALE GENOMIC DNA]</scope>
    <source>
        <strain evidence="1 2">Y31</strain>
    </source>
</reference>
<protein>
    <submittedName>
        <fullName evidence="1">Uncharacterized protein</fullName>
    </submittedName>
</protein>
<proteinExistence type="predicted"/>
<comment type="caution">
    <text evidence="1">The sequence shown here is derived from an EMBL/GenBank/DDBJ whole genome shotgun (WGS) entry which is preliminary data.</text>
</comment>